<dbReference type="PROSITE" id="PS51128">
    <property type="entry name" value="ZF_DKSA_2"/>
    <property type="match status" value="1"/>
</dbReference>
<evidence type="ECO:0000256" key="1">
    <source>
        <dbReference type="ARBA" id="ARBA00022723"/>
    </source>
</evidence>
<evidence type="ECO:0000313" key="7">
    <source>
        <dbReference type="Proteomes" id="UP001164693"/>
    </source>
</evidence>
<evidence type="ECO:0000256" key="3">
    <source>
        <dbReference type="ARBA" id="ARBA00022833"/>
    </source>
</evidence>
<name>A0ABY7K5Z2_9ACTN</name>
<dbReference type="Proteomes" id="UP001164693">
    <property type="component" value="Chromosome"/>
</dbReference>
<feature type="domain" description="Zinc finger DksA/TraR C4-type" evidence="5">
    <location>
        <begin position="79"/>
        <end position="114"/>
    </location>
</feature>
<keyword evidence="2" id="KW-0863">Zinc-finger</keyword>
<proteinExistence type="predicted"/>
<dbReference type="SUPFAM" id="SSF57716">
    <property type="entry name" value="Glucocorticoid receptor-like (DNA-binding domain)"/>
    <property type="match status" value="1"/>
</dbReference>
<gene>
    <name evidence="6" type="ORF">M6B22_09290</name>
</gene>
<keyword evidence="1" id="KW-0479">Metal-binding</keyword>
<evidence type="ECO:0000256" key="4">
    <source>
        <dbReference type="PROSITE-ProRule" id="PRU00510"/>
    </source>
</evidence>
<protein>
    <submittedName>
        <fullName evidence="6">TraR/DksA family transcriptional regulator</fullName>
    </submittedName>
</protein>
<dbReference type="Gene3D" id="1.20.120.910">
    <property type="entry name" value="DksA, coiled-coil domain"/>
    <property type="match status" value="1"/>
</dbReference>
<organism evidence="6 7">
    <name type="scientific">Jatrophihabitans cynanchi</name>
    <dbReference type="NCBI Taxonomy" id="2944128"/>
    <lineage>
        <taxon>Bacteria</taxon>
        <taxon>Bacillati</taxon>
        <taxon>Actinomycetota</taxon>
        <taxon>Actinomycetes</taxon>
        <taxon>Jatrophihabitantales</taxon>
        <taxon>Jatrophihabitantaceae</taxon>
        <taxon>Jatrophihabitans</taxon>
    </lineage>
</organism>
<keyword evidence="3" id="KW-0862">Zinc</keyword>
<dbReference type="RefSeq" id="WP_269445478.1">
    <property type="nucleotide sequence ID" value="NZ_CP097463.1"/>
</dbReference>
<accession>A0ABY7K5Z2</accession>
<evidence type="ECO:0000313" key="6">
    <source>
        <dbReference type="EMBL" id="WAX58937.1"/>
    </source>
</evidence>
<evidence type="ECO:0000256" key="2">
    <source>
        <dbReference type="ARBA" id="ARBA00022771"/>
    </source>
</evidence>
<feature type="zinc finger region" description="dksA C4-type" evidence="4">
    <location>
        <begin position="84"/>
        <end position="108"/>
    </location>
</feature>
<dbReference type="PANTHER" id="PTHR33823">
    <property type="entry name" value="RNA POLYMERASE-BINDING TRANSCRIPTION FACTOR DKSA-RELATED"/>
    <property type="match status" value="1"/>
</dbReference>
<keyword evidence="7" id="KW-1185">Reference proteome</keyword>
<dbReference type="InterPro" id="IPR000962">
    <property type="entry name" value="Znf_DskA_TraR"/>
</dbReference>
<reference evidence="6" key="1">
    <citation type="submission" date="2022-05" db="EMBL/GenBank/DDBJ databases">
        <title>Jatrophihabitans sp. SB3-54 whole genome sequence.</title>
        <authorList>
            <person name="Suh M.K."/>
            <person name="Eom M.K."/>
            <person name="Kim J.S."/>
            <person name="Kim H.S."/>
            <person name="Do H.E."/>
            <person name="Shin Y.K."/>
            <person name="Lee J.-S."/>
        </authorList>
    </citation>
    <scope>NUCLEOTIDE SEQUENCE</scope>
    <source>
        <strain evidence="6">SB3-54</strain>
    </source>
</reference>
<sequence>MTMTDLASGASSVERVRDVARIRDVLNRQREAQLAHLDALTREHAAAGTSGQAQLRGLTAGLRQTVAQIDTALMQLEAGRYGICLSCSEPIAPPRLEALPAAVLCLRCQRLKERR</sequence>
<evidence type="ECO:0000259" key="5">
    <source>
        <dbReference type="Pfam" id="PF01258"/>
    </source>
</evidence>
<dbReference type="EMBL" id="CP097463">
    <property type="protein sequence ID" value="WAX58937.1"/>
    <property type="molecule type" value="Genomic_DNA"/>
</dbReference>
<dbReference type="Pfam" id="PF01258">
    <property type="entry name" value="zf-dskA_traR"/>
    <property type="match status" value="1"/>
</dbReference>